<proteinExistence type="predicted"/>
<evidence type="ECO:0000313" key="2">
    <source>
        <dbReference type="Proteomes" id="UP000007882"/>
    </source>
</evidence>
<dbReference type="EMBL" id="AP012319">
    <property type="protein sequence ID" value="BAL87326.1"/>
    <property type="molecule type" value="Genomic_DNA"/>
</dbReference>
<dbReference type="PATRIC" id="fig|512565.3.peg.2105"/>
<dbReference type="KEGG" id="ams:AMIS_21060"/>
<organism evidence="1 2">
    <name type="scientific">Actinoplanes missouriensis (strain ATCC 14538 / DSM 43046 / CBS 188.64 / JCM 3121 / NBRC 102363 / NCIMB 12654 / NRRL B-3342 / UNCC 431)</name>
    <dbReference type="NCBI Taxonomy" id="512565"/>
    <lineage>
        <taxon>Bacteria</taxon>
        <taxon>Bacillati</taxon>
        <taxon>Actinomycetota</taxon>
        <taxon>Actinomycetes</taxon>
        <taxon>Micromonosporales</taxon>
        <taxon>Micromonosporaceae</taxon>
        <taxon>Actinoplanes</taxon>
    </lineage>
</organism>
<dbReference type="RefSeq" id="WP_014442221.1">
    <property type="nucleotide sequence ID" value="NC_017093.1"/>
</dbReference>
<accession>I0H2T9</accession>
<sequence>MSVLNVHNAEIHTATVELSTLTIDGRQVTQAVFKQLPSRDLISDSGHLNGTPWGWVNYHPDKCGTDQQHLHVVWQAGKVLYRALVDLDPTFPRWIDTDAASAWLDAKVREGAAGTLTGWEPMKAEFLRTVAGIPVRVAMSHEAQMVTLVRQRLEEVRRDIDVHGRAHLVQAPADRRDSRTGLTGRAAAMAAARAAARRIPAGEAVPLLEDALEKALTTLPTTPLAEAEAQLQVEVEAEAARRKRHGDVRADLAELPQLFIATG</sequence>
<dbReference type="OrthoDB" id="4238290at2"/>
<evidence type="ECO:0000313" key="1">
    <source>
        <dbReference type="EMBL" id="BAL87326.1"/>
    </source>
</evidence>
<dbReference type="AlphaFoldDB" id="I0H2T9"/>
<dbReference type="Proteomes" id="UP000007882">
    <property type="component" value="Chromosome"/>
</dbReference>
<protein>
    <submittedName>
        <fullName evidence="1">Uncharacterized protein</fullName>
    </submittedName>
</protein>
<dbReference type="STRING" id="512565.AMIS_21060"/>
<name>I0H2T9_ACTM4</name>
<keyword evidence="2" id="KW-1185">Reference proteome</keyword>
<gene>
    <name evidence="1" type="ordered locus">AMIS_21060</name>
</gene>
<dbReference type="HOGENOM" id="CLU_1056154_0_0_11"/>
<reference evidence="1 2" key="1">
    <citation type="submission" date="2012-02" db="EMBL/GenBank/DDBJ databases">
        <title>Complete genome sequence of Actinoplanes missouriensis 431 (= NBRC 102363).</title>
        <authorList>
            <person name="Ohnishi Y."/>
            <person name="Ishikawa J."/>
            <person name="Sekine M."/>
            <person name="Hosoyama A."/>
            <person name="Harada T."/>
            <person name="Narita H."/>
            <person name="Hata T."/>
            <person name="Konno Y."/>
            <person name="Tutikane K."/>
            <person name="Fujita N."/>
            <person name="Horinouchi S."/>
            <person name="Hayakawa M."/>
        </authorList>
    </citation>
    <scope>NUCLEOTIDE SEQUENCE [LARGE SCALE GENOMIC DNA]</scope>
    <source>
        <strain evidence="2">ATCC 14538 / DSM 43046 / CBS 188.64 / JCM 3121 / NBRC 102363 / NCIMB 12654 / NRRL B-3342 / UNCC 431</strain>
    </source>
</reference>